<keyword evidence="3 6" id="KW-0812">Transmembrane</keyword>
<protein>
    <recommendedName>
        <fullName evidence="6">Probable membrane transporter protein</fullName>
    </recommendedName>
</protein>
<evidence type="ECO:0000256" key="3">
    <source>
        <dbReference type="ARBA" id="ARBA00022692"/>
    </source>
</evidence>
<dbReference type="AlphaFoldDB" id="A0A075LNC2"/>
<dbReference type="HOGENOM" id="CLU_045498_5_3_9"/>
<evidence type="ECO:0000256" key="6">
    <source>
        <dbReference type="RuleBase" id="RU363041"/>
    </source>
</evidence>
<feature type="transmembrane region" description="Helical" evidence="6">
    <location>
        <begin position="248"/>
        <end position="266"/>
    </location>
</feature>
<feature type="transmembrane region" description="Helical" evidence="6">
    <location>
        <begin position="81"/>
        <end position="100"/>
    </location>
</feature>
<keyword evidence="6" id="KW-1003">Cell membrane</keyword>
<feature type="transmembrane region" description="Helical" evidence="6">
    <location>
        <begin position="178"/>
        <end position="206"/>
    </location>
</feature>
<feature type="transmembrane region" description="Helical" evidence="6">
    <location>
        <begin position="49"/>
        <end position="69"/>
    </location>
</feature>
<dbReference type="GeneID" id="34222876"/>
<keyword evidence="5 6" id="KW-0472">Membrane</keyword>
<dbReference type="GO" id="GO:0005886">
    <property type="term" value="C:plasma membrane"/>
    <property type="evidence" value="ECO:0007669"/>
    <property type="project" value="UniProtKB-SubCell"/>
</dbReference>
<gene>
    <name evidence="7" type="ORF">GZ22_17280</name>
</gene>
<dbReference type="PANTHER" id="PTHR43701">
    <property type="entry name" value="MEMBRANE TRANSPORTER PROTEIN MJ0441-RELATED"/>
    <property type="match status" value="1"/>
</dbReference>
<dbReference type="PANTHER" id="PTHR43701:SF2">
    <property type="entry name" value="MEMBRANE TRANSPORTER PROTEIN YJNA-RELATED"/>
    <property type="match status" value="1"/>
</dbReference>
<feature type="transmembrane region" description="Helical" evidence="6">
    <location>
        <begin position="106"/>
        <end position="123"/>
    </location>
</feature>
<dbReference type="OrthoDB" id="9780109at2"/>
<dbReference type="KEGG" id="tap:GZ22_17280"/>
<comment type="subcellular location">
    <subcellularLocation>
        <location evidence="6">Cell membrane</location>
        <topology evidence="6">Multi-pass membrane protein</topology>
    </subcellularLocation>
    <subcellularLocation>
        <location evidence="1">Membrane</location>
        <topology evidence="1">Multi-pass membrane protein</topology>
    </subcellularLocation>
</comment>
<reference evidence="7 8" key="1">
    <citation type="submission" date="2014-07" db="EMBL/GenBank/DDBJ databases">
        <title>Complete genome sequence of a moderately halophilic bacterium Terribacillus aidingensis MP602, isolated from Cryptomeria fortunei in Tianmu mountain in China.</title>
        <authorList>
            <person name="Wang Y."/>
            <person name="Lu P."/>
            <person name="Zhang L."/>
        </authorList>
    </citation>
    <scope>NUCLEOTIDE SEQUENCE [LARGE SCALE GENOMIC DNA]</scope>
    <source>
        <strain evidence="7 8">MP602</strain>
    </source>
</reference>
<comment type="similarity">
    <text evidence="2 6">Belongs to the 4-toluene sulfonate uptake permease (TSUP) (TC 2.A.102) family.</text>
</comment>
<dbReference type="InterPro" id="IPR002781">
    <property type="entry name" value="TM_pro_TauE-like"/>
</dbReference>
<evidence type="ECO:0000256" key="1">
    <source>
        <dbReference type="ARBA" id="ARBA00004141"/>
    </source>
</evidence>
<proteinExistence type="inferred from homology"/>
<name>A0A075LNC2_9BACI</name>
<evidence type="ECO:0000313" key="7">
    <source>
        <dbReference type="EMBL" id="AIF68210.1"/>
    </source>
</evidence>
<sequence>MVFAVSLLIGLLAAALGSLVGLGGGIILVPSLLILGSFWDAFSWATPQAIVGVSVIFMIFTGLTSTLTYMKSGRGDYKSGLIFLAGGMPGAILGSFLNRFISGDGFSLYFGILVLLVFFMFFVKRKEREMINPKGIIVTKEINGTTYTYSFRFMAAFVLSLFVGLLSGMFGIGGGSFMVPAMILLFGFPAHIAVATSMLMVFFLSIVSTVMHISLGHVEWNVVWAFIPGAIIGGFLGAKINQMLKGNTVVWILRIMLVLVAVRLIWDGLSS</sequence>
<evidence type="ECO:0000313" key="8">
    <source>
        <dbReference type="Proteomes" id="UP000027980"/>
    </source>
</evidence>
<dbReference type="RefSeq" id="WP_038564909.1">
    <property type="nucleotide sequence ID" value="NZ_CP008876.1"/>
</dbReference>
<feature type="transmembrane region" description="Helical" evidence="6">
    <location>
        <begin position="218"/>
        <end position="236"/>
    </location>
</feature>
<dbReference type="Proteomes" id="UP000027980">
    <property type="component" value="Chromosome"/>
</dbReference>
<dbReference type="EMBL" id="CP008876">
    <property type="protein sequence ID" value="AIF68210.1"/>
    <property type="molecule type" value="Genomic_DNA"/>
</dbReference>
<organism evidence="7 8">
    <name type="scientific">Terribacillus saccharophilus</name>
    <dbReference type="NCBI Taxonomy" id="361277"/>
    <lineage>
        <taxon>Bacteria</taxon>
        <taxon>Bacillati</taxon>
        <taxon>Bacillota</taxon>
        <taxon>Bacilli</taxon>
        <taxon>Bacillales</taxon>
        <taxon>Bacillaceae</taxon>
        <taxon>Terribacillus</taxon>
    </lineage>
</organism>
<dbReference type="InterPro" id="IPR051598">
    <property type="entry name" value="TSUP/Inactive_protease-like"/>
</dbReference>
<feature type="transmembrane region" description="Helical" evidence="6">
    <location>
        <begin position="153"/>
        <end position="172"/>
    </location>
</feature>
<evidence type="ECO:0000256" key="2">
    <source>
        <dbReference type="ARBA" id="ARBA00009142"/>
    </source>
</evidence>
<evidence type="ECO:0000256" key="4">
    <source>
        <dbReference type="ARBA" id="ARBA00022989"/>
    </source>
</evidence>
<dbReference type="Pfam" id="PF01925">
    <property type="entry name" value="TauE"/>
    <property type="match status" value="1"/>
</dbReference>
<keyword evidence="4 6" id="KW-1133">Transmembrane helix</keyword>
<evidence type="ECO:0000256" key="5">
    <source>
        <dbReference type="ARBA" id="ARBA00023136"/>
    </source>
</evidence>
<accession>A0A075LNC2</accession>